<dbReference type="AlphaFoldDB" id="A0A927W4U3"/>
<gene>
    <name evidence="5" type="ORF">E7215_02325</name>
</gene>
<proteinExistence type="inferred from homology"/>
<dbReference type="InterPro" id="IPR051531">
    <property type="entry name" value="N-acetyltransferase"/>
</dbReference>
<dbReference type="GO" id="GO:0016747">
    <property type="term" value="F:acyltransferase activity, transferring groups other than amino-acyl groups"/>
    <property type="evidence" value="ECO:0007669"/>
    <property type="project" value="InterPro"/>
</dbReference>
<evidence type="ECO:0000256" key="1">
    <source>
        <dbReference type="ARBA" id="ARBA00022679"/>
    </source>
</evidence>
<sequence>MIDYNEILRENLVLKSKRLSLRPFTMDDIDDVFLYASDDVVTKYLTWPSYKDISEIEDVVKTYYIDKSGVFAIELEEEEKCIGCIDLRLYIEDNKASFGYVLNRGYWNKGYMSEALNLILDFSFSKLELNRVEATHYIGNEGSGRVMQKCGMRYEGTGIQEVKVKGIFYDVVHYAILREEWLIGYSD</sequence>
<dbReference type="Pfam" id="PF13302">
    <property type="entry name" value="Acetyltransf_3"/>
    <property type="match status" value="1"/>
</dbReference>
<evidence type="ECO:0000313" key="5">
    <source>
        <dbReference type="EMBL" id="MBE6059001.1"/>
    </source>
</evidence>
<keyword evidence="1" id="KW-0808">Transferase</keyword>
<accession>A0A927W4U3</accession>
<dbReference type="Proteomes" id="UP000768462">
    <property type="component" value="Unassembled WGS sequence"/>
</dbReference>
<comment type="caution">
    <text evidence="5">The sequence shown here is derived from an EMBL/GenBank/DDBJ whole genome shotgun (WGS) entry which is preliminary data.</text>
</comment>
<evidence type="ECO:0000313" key="6">
    <source>
        <dbReference type="Proteomes" id="UP000768462"/>
    </source>
</evidence>
<dbReference type="Gene3D" id="3.40.630.30">
    <property type="match status" value="1"/>
</dbReference>
<dbReference type="EMBL" id="SVCM01000027">
    <property type="protein sequence ID" value="MBE6059001.1"/>
    <property type="molecule type" value="Genomic_DNA"/>
</dbReference>
<dbReference type="PANTHER" id="PTHR43792">
    <property type="entry name" value="GNAT FAMILY, PUTATIVE (AFU_ORTHOLOGUE AFUA_3G00765)-RELATED-RELATED"/>
    <property type="match status" value="1"/>
</dbReference>
<reference evidence="5" key="1">
    <citation type="submission" date="2019-04" db="EMBL/GenBank/DDBJ databases">
        <title>Evolution of Biomass-Degrading Anaerobic Consortia Revealed by Metagenomics.</title>
        <authorList>
            <person name="Peng X."/>
        </authorList>
    </citation>
    <scope>NUCLEOTIDE SEQUENCE</scope>
    <source>
        <strain evidence="5">SIG254</strain>
    </source>
</reference>
<evidence type="ECO:0000256" key="3">
    <source>
        <dbReference type="ARBA" id="ARBA00038502"/>
    </source>
</evidence>
<feature type="domain" description="N-acetyltransferase" evidence="4">
    <location>
        <begin position="19"/>
        <end position="179"/>
    </location>
</feature>
<comment type="similarity">
    <text evidence="3">Belongs to the acetyltransferase family. RimJ subfamily.</text>
</comment>
<name>A0A927W4U3_9CLOT</name>
<dbReference type="InterPro" id="IPR016181">
    <property type="entry name" value="Acyl_CoA_acyltransferase"/>
</dbReference>
<dbReference type="SUPFAM" id="SSF55729">
    <property type="entry name" value="Acyl-CoA N-acyltransferases (Nat)"/>
    <property type="match status" value="1"/>
</dbReference>
<dbReference type="InterPro" id="IPR000182">
    <property type="entry name" value="GNAT_dom"/>
</dbReference>
<organism evidence="5 6">
    <name type="scientific">Clostridium sulfidigenes</name>
    <dbReference type="NCBI Taxonomy" id="318464"/>
    <lineage>
        <taxon>Bacteria</taxon>
        <taxon>Bacillati</taxon>
        <taxon>Bacillota</taxon>
        <taxon>Clostridia</taxon>
        <taxon>Eubacteriales</taxon>
        <taxon>Clostridiaceae</taxon>
        <taxon>Clostridium</taxon>
    </lineage>
</organism>
<protein>
    <submittedName>
        <fullName evidence="5">GNAT family N-acetyltransferase</fullName>
    </submittedName>
</protein>
<dbReference type="PROSITE" id="PS51186">
    <property type="entry name" value="GNAT"/>
    <property type="match status" value="1"/>
</dbReference>
<evidence type="ECO:0000256" key="2">
    <source>
        <dbReference type="ARBA" id="ARBA00023315"/>
    </source>
</evidence>
<dbReference type="PANTHER" id="PTHR43792:SF8">
    <property type="entry name" value="[RIBOSOMAL PROTEIN US5]-ALANINE N-ACETYLTRANSFERASE"/>
    <property type="match status" value="1"/>
</dbReference>
<keyword evidence="2" id="KW-0012">Acyltransferase</keyword>
<evidence type="ECO:0000259" key="4">
    <source>
        <dbReference type="PROSITE" id="PS51186"/>
    </source>
</evidence>